<dbReference type="SUPFAM" id="SSF50978">
    <property type="entry name" value="WD40 repeat-like"/>
    <property type="match status" value="1"/>
</dbReference>
<dbReference type="InterPro" id="IPR051179">
    <property type="entry name" value="WD_repeat_multifunction"/>
</dbReference>
<dbReference type="Gene3D" id="2.130.10.10">
    <property type="entry name" value="YVTN repeat-like/Quinoprotein amine dehydrogenase"/>
    <property type="match status" value="2"/>
</dbReference>
<evidence type="ECO:0000256" key="1">
    <source>
        <dbReference type="ARBA" id="ARBA00022574"/>
    </source>
</evidence>
<dbReference type="OrthoDB" id="27537at2759"/>
<feature type="repeat" description="WD" evidence="5">
    <location>
        <begin position="127"/>
        <end position="168"/>
    </location>
</feature>
<dbReference type="RefSeq" id="XP_015514789.1">
    <property type="nucleotide sequence ID" value="XM_015659303.2"/>
</dbReference>
<sequence length="400" mass="43233">MTANGNLPVINIRCDWDACLRGRDKEAWISYKYRDQLSVTGKLELRDGQISCSEGFTLMSYTGKSVTIKHTDSGTVTTFVAPLTSFPLHTKSCTRVSVTPGGLGLSSGSQGELQVWEVQRGVIRRTLEGHVGEIYQCRWFPSGVVVLGGGADWRTRVWCAQTGKCPVTLVGHTAPVTDMVIVERGRNVITASKDGSARLWDVGESKCLAVLCELTSSIIACAITSSNQLELPPNEEVLSDREIGTPGKVLALGCEDGTLALVAIAARAELGKKILPSSVSALSLVSNECLAVGLENGQIYLISIVRQLETLRVIHESNSPVRALLVYRDLLLVGQTDGVCIGYRLSSSNKDPISPVRLQLTGSDFEPINDLTSDGQDHIYVGARDGCIRKYQVGDIVERL</sequence>
<dbReference type="InterPro" id="IPR019775">
    <property type="entry name" value="WD40_repeat_CS"/>
</dbReference>
<proteinExistence type="inferred from homology"/>
<dbReference type="InterPro" id="IPR001680">
    <property type="entry name" value="WD40_rpt"/>
</dbReference>
<evidence type="ECO:0000256" key="3">
    <source>
        <dbReference type="ARBA" id="ARBA00022942"/>
    </source>
</evidence>
<gene>
    <name evidence="7" type="primary">LOC107220634</name>
</gene>
<evidence type="ECO:0000256" key="5">
    <source>
        <dbReference type="PROSITE-ProRule" id="PRU00221"/>
    </source>
</evidence>
<dbReference type="InterPro" id="IPR015943">
    <property type="entry name" value="WD40/YVTN_repeat-like_dom_sf"/>
</dbReference>
<accession>A0A6J0BJ75</accession>
<dbReference type="GeneID" id="107220634"/>
<evidence type="ECO:0000313" key="6">
    <source>
        <dbReference type="Proteomes" id="UP000829291"/>
    </source>
</evidence>
<keyword evidence="2" id="KW-0677">Repeat</keyword>
<dbReference type="PANTHER" id="PTHR19857">
    <property type="entry name" value="MITOCHONDRIAL DIVISION PROTEIN 1-RELATED"/>
    <property type="match status" value="1"/>
</dbReference>
<keyword evidence="3" id="KW-0647">Proteasome</keyword>
<dbReference type="PANTHER" id="PTHR19857:SF19">
    <property type="entry name" value="26S PROTEASOME REGULATORY SUBUNIT RPN14"/>
    <property type="match status" value="1"/>
</dbReference>
<dbReference type="GO" id="GO:0000502">
    <property type="term" value="C:proteasome complex"/>
    <property type="evidence" value="ECO:0007669"/>
    <property type="project" value="UniProtKB-KW"/>
</dbReference>
<dbReference type="Pfam" id="PF00400">
    <property type="entry name" value="WD40"/>
    <property type="match status" value="2"/>
</dbReference>
<dbReference type="Proteomes" id="UP000829291">
    <property type="component" value="Chromosome 4"/>
</dbReference>
<reference evidence="7" key="1">
    <citation type="submission" date="2025-08" db="UniProtKB">
        <authorList>
            <consortium name="RefSeq"/>
        </authorList>
    </citation>
    <scope>IDENTIFICATION</scope>
    <source>
        <tissue evidence="7">Thorax and Abdomen</tissue>
    </source>
</reference>
<feature type="repeat" description="WD" evidence="5">
    <location>
        <begin position="169"/>
        <end position="210"/>
    </location>
</feature>
<dbReference type="InterPro" id="IPR036322">
    <property type="entry name" value="WD40_repeat_dom_sf"/>
</dbReference>
<dbReference type="PROSITE" id="PS50294">
    <property type="entry name" value="WD_REPEATS_REGION"/>
    <property type="match status" value="1"/>
</dbReference>
<dbReference type="KEGG" id="nlo:107220634"/>
<organism evidence="7">
    <name type="scientific">Neodiprion lecontei</name>
    <name type="common">Redheaded pine sawfly</name>
    <dbReference type="NCBI Taxonomy" id="441921"/>
    <lineage>
        <taxon>Eukaryota</taxon>
        <taxon>Metazoa</taxon>
        <taxon>Ecdysozoa</taxon>
        <taxon>Arthropoda</taxon>
        <taxon>Hexapoda</taxon>
        <taxon>Insecta</taxon>
        <taxon>Pterygota</taxon>
        <taxon>Neoptera</taxon>
        <taxon>Endopterygota</taxon>
        <taxon>Hymenoptera</taxon>
        <taxon>Tenthredinoidea</taxon>
        <taxon>Diprionidae</taxon>
        <taxon>Diprioninae</taxon>
        <taxon>Neodiprion</taxon>
    </lineage>
</organism>
<dbReference type="PROSITE" id="PS00678">
    <property type="entry name" value="WD_REPEATS_1"/>
    <property type="match status" value="1"/>
</dbReference>
<comment type="similarity">
    <text evidence="4">Belongs to the WD repeat PAAF1/RPN14 family.</text>
</comment>
<evidence type="ECO:0000256" key="2">
    <source>
        <dbReference type="ARBA" id="ARBA00022737"/>
    </source>
</evidence>
<keyword evidence="1 5" id="KW-0853">WD repeat</keyword>
<evidence type="ECO:0000313" key="7">
    <source>
        <dbReference type="RefSeq" id="XP_015514789.1"/>
    </source>
</evidence>
<dbReference type="SMART" id="SM00320">
    <property type="entry name" value="WD40"/>
    <property type="match status" value="6"/>
</dbReference>
<protein>
    <submittedName>
        <fullName evidence="7">Proteasomal ATPase-associated factor 1</fullName>
    </submittedName>
</protein>
<dbReference type="PROSITE" id="PS50082">
    <property type="entry name" value="WD_REPEATS_2"/>
    <property type="match status" value="2"/>
</dbReference>
<name>A0A6J0BJ75_NEOLC</name>
<evidence type="ECO:0000256" key="4">
    <source>
        <dbReference type="ARBA" id="ARBA00038321"/>
    </source>
</evidence>
<dbReference type="InParanoid" id="A0A6J0BJ75"/>
<keyword evidence="6" id="KW-1185">Reference proteome</keyword>
<dbReference type="AlphaFoldDB" id="A0A6J0BJ75"/>